<dbReference type="Pfam" id="PF09957">
    <property type="entry name" value="VapB_antitoxin"/>
    <property type="match status" value="1"/>
</dbReference>
<reference evidence="1 2" key="1">
    <citation type="submission" date="2019-01" db="EMBL/GenBank/DDBJ databases">
        <authorList>
            <person name="Brito A."/>
        </authorList>
    </citation>
    <scope>NUCLEOTIDE SEQUENCE [LARGE SCALE GENOMIC DNA]</scope>
    <source>
        <strain evidence="1">1</strain>
    </source>
</reference>
<sequence>MRTNIDLNEQLLERAFALTGVRTKKELVHLALKELVESRSHYNL</sequence>
<name>A0A563VPA4_9CYAN</name>
<evidence type="ECO:0000313" key="1">
    <source>
        <dbReference type="EMBL" id="VEP13250.1"/>
    </source>
</evidence>
<evidence type="ECO:0000313" key="2">
    <source>
        <dbReference type="Proteomes" id="UP000320055"/>
    </source>
</evidence>
<keyword evidence="2" id="KW-1185">Reference proteome</keyword>
<dbReference type="Proteomes" id="UP000320055">
    <property type="component" value="Unassembled WGS sequence"/>
</dbReference>
<accession>A0A563VPA4</accession>
<protein>
    <submittedName>
        <fullName evidence="1">Antitoxin VapB11</fullName>
    </submittedName>
</protein>
<dbReference type="InterPro" id="IPR019239">
    <property type="entry name" value="VapB_antitoxin"/>
</dbReference>
<proteinExistence type="predicted"/>
<dbReference type="AlphaFoldDB" id="A0A563VPA4"/>
<gene>
    <name evidence="1" type="ORF">H1P_190049</name>
</gene>
<dbReference type="EMBL" id="CAACVJ010000101">
    <property type="protein sequence ID" value="VEP13250.1"/>
    <property type="molecule type" value="Genomic_DNA"/>
</dbReference>
<dbReference type="OrthoDB" id="9805830at2"/>
<organism evidence="1 2">
    <name type="scientific">Hyella patelloides LEGE 07179</name>
    <dbReference type="NCBI Taxonomy" id="945734"/>
    <lineage>
        <taxon>Bacteria</taxon>
        <taxon>Bacillati</taxon>
        <taxon>Cyanobacteriota</taxon>
        <taxon>Cyanophyceae</taxon>
        <taxon>Pleurocapsales</taxon>
        <taxon>Hyellaceae</taxon>
        <taxon>Hyella</taxon>
    </lineage>
</organism>